<dbReference type="Gene3D" id="3.40.640.10">
    <property type="entry name" value="Type I PLP-dependent aspartate aminotransferase-like (Major domain)"/>
    <property type="match status" value="1"/>
</dbReference>
<organism evidence="3 4">
    <name type="scientific">Gallaecimonas xiamenensis 3-C-1</name>
    <dbReference type="NCBI Taxonomy" id="745411"/>
    <lineage>
        <taxon>Bacteria</taxon>
        <taxon>Pseudomonadati</taxon>
        <taxon>Pseudomonadota</taxon>
        <taxon>Gammaproteobacteria</taxon>
        <taxon>Enterobacterales</taxon>
        <taxon>Gallaecimonadaceae</taxon>
        <taxon>Gallaecimonas</taxon>
    </lineage>
</organism>
<dbReference type="RefSeq" id="WP_008486584.1">
    <property type="nucleotide sequence ID" value="NZ_AMRI01000036.1"/>
</dbReference>
<dbReference type="OrthoDB" id="5501089at2"/>
<dbReference type="Pfam" id="PF00266">
    <property type="entry name" value="Aminotran_5"/>
    <property type="match status" value="1"/>
</dbReference>
<proteinExistence type="predicted"/>
<accession>K2JRP1</accession>
<reference evidence="3 4" key="1">
    <citation type="journal article" date="2012" name="J. Bacteriol.">
        <title>Genome Sequence of Gallaecimonas xiamenensis Type Strain 3-C-1.</title>
        <authorList>
            <person name="Lai Q."/>
            <person name="Wang L."/>
            <person name="Wang W."/>
            <person name="Shao Z."/>
        </authorList>
    </citation>
    <scope>NUCLEOTIDE SEQUENCE [LARGE SCALE GENOMIC DNA]</scope>
    <source>
        <strain evidence="3 4">3-C-1</strain>
    </source>
</reference>
<evidence type="ECO:0000313" key="4">
    <source>
        <dbReference type="Proteomes" id="UP000006755"/>
    </source>
</evidence>
<keyword evidence="1" id="KW-0663">Pyridoxal phosphate</keyword>
<evidence type="ECO:0000313" key="3">
    <source>
        <dbReference type="EMBL" id="EKE67855.1"/>
    </source>
</evidence>
<dbReference type="Proteomes" id="UP000006755">
    <property type="component" value="Unassembled WGS sequence"/>
</dbReference>
<comment type="caution">
    <text evidence="3">The sequence shown here is derived from an EMBL/GenBank/DDBJ whole genome shotgun (WGS) entry which is preliminary data.</text>
</comment>
<feature type="domain" description="Aminotransferase class V" evidence="2">
    <location>
        <begin position="52"/>
        <end position="357"/>
    </location>
</feature>
<dbReference type="EMBL" id="AMRI01000036">
    <property type="protein sequence ID" value="EKE67855.1"/>
    <property type="molecule type" value="Genomic_DNA"/>
</dbReference>
<keyword evidence="4" id="KW-1185">Reference proteome</keyword>
<dbReference type="AlphaFoldDB" id="K2JRP1"/>
<dbReference type="STRING" id="745411.B3C1_17957"/>
<name>K2JRP1_9GAMM</name>
<dbReference type="PATRIC" id="fig|745411.4.peg.3530"/>
<sequence length="386" mass="43359">MLKGHYQGFLRHHQGQQHYACHSHHFWPDVTRDAQLAYWDDTARWVDDKWGHFFTEKVPRVQSHLARLLMLPDPGQLVFAPNTHEFVVRLLSCLPAGRPWRILTTDSEFHSFTRQCLRLEEAGLAQVVRVPTQPFADFEARFAAQAQQGGWDLVFFSQVFFNSGVVAGDIDRLVAAVTDPETMVVVDGYHGFGALPTDLSAIAHRAFYLAGSYKYAQGGEGCCFMAVPPGCTLRPVNTGWYAEFGALHQSREGAVAYADNGMRFAGATFDMSALYRLLAVLDWWQQDGISIEAVHRHVQQLQQRFLAELDAVASPLLHRGQLLARDLGLHGHFLTFVLPDAASTERLADYLASQGILTDYRGDRLRFGFAPYHELEDIDLKALASL</sequence>
<dbReference type="Gene3D" id="3.90.1150.10">
    <property type="entry name" value="Aspartate Aminotransferase, domain 1"/>
    <property type="match status" value="1"/>
</dbReference>
<dbReference type="InterPro" id="IPR015421">
    <property type="entry name" value="PyrdxlP-dep_Trfase_major"/>
</dbReference>
<dbReference type="InterPro" id="IPR015422">
    <property type="entry name" value="PyrdxlP-dep_Trfase_small"/>
</dbReference>
<protein>
    <recommendedName>
        <fullName evidence="2">Aminotransferase class V domain-containing protein</fullName>
    </recommendedName>
</protein>
<evidence type="ECO:0000256" key="1">
    <source>
        <dbReference type="ARBA" id="ARBA00022898"/>
    </source>
</evidence>
<dbReference type="InterPro" id="IPR015424">
    <property type="entry name" value="PyrdxlP-dep_Trfase"/>
</dbReference>
<gene>
    <name evidence="3" type="ORF">B3C1_17957</name>
</gene>
<evidence type="ECO:0000259" key="2">
    <source>
        <dbReference type="Pfam" id="PF00266"/>
    </source>
</evidence>
<dbReference type="PANTHER" id="PTHR43586:SF15">
    <property type="entry name" value="BLR3095 PROTEIN"/>
    <property type="match status" value="1"/>
</dbReference>
<dbReference type="InterPro" id="IPR000192">
    <property type="entry name" value="Aminotrans_V_dom"/>
</dbReference>
<dbReference type="PANTHER" id="PTHR43586">
    <property type="entry name" value="CYSTEINE DESULFURASE"/>
    <property type="match status" value="1"/>
</dbReference>
<dbReference type="SUPFAM" id="SSF53383">
    <property type="entry name" value="PLP-dependent transferases"/>
    <property type="match status" value="1"/>
</dbReference>
<dbReference type="eggNOG" id="COG0520">
    <property type="taxonomic scope" value="Bacteria"/>
</dbReference>